<dbReference type="Gene3D" id="1.10.10.60">
    <property type="entry name" value="Homeodomain-like"/>
    <property type="match status" value="1"/>
</dbReference>
<name>A0ABQ9F6D5_TEGGR</name>
<dbReference type="SUPFAM" id="SSF46689">
    <property type="entry name" value="Homeodomain-like"/>
    <property type="match status" value="1"/>
</dbReference>
<gene>
    <name evidence="2" type="ORF">KUTeg_010323</name>
</gene>
<dbReference type="Proteomes" id="UP001217089">
    <property type="component" value="Unassembled WGS sequence"/>
</dbReference>
<accession>A0ABQ9F6D5</accession>
<proteinExistence type="predicted"/>
<dbReference type="InterPro" id="IPR007889">
    <property type="entry name" value="HTH_Psq"/>
</dbReference>
<keyword evidence="3" id="KW-1185">Reference proteome</keyword>
<organism evidence="2 3">
    <name type="scientific">Tegillarca granosa</name>
    <name type="common">Malaysian cockle</name>
    <name type="synonym">Anadara granosa</name>
    <dbReference type="NCBI Taxonomy" id="220873"/>
    <lineage>
        <taxon>Eukaryota</taxon>
        <taxon>Metazoa</taxon>
        <taxon>Spiralia</taxon>
        <taxon>Lophotrochozoa</taxon>
        <taxon>Mollusca</taxon>
        <taxon>Bivalvia</taxon>
        <taxon>Autobranchia</taxon>
        <taxon>Pteriomorphia</taxon>
        <taxon>Arcoida</taxon>
        <taxon>Arcoidea</taxon>
        <taxon>Arcidae</taxon>
        <taxon>Tegillarca</taxon>
    </lineage>
</organism>
<evidence type="ECO:0000259" key="1">
    <source>
        <dbReference type="Pfam" id="PF05225"/>
    </source>
</evidence>
<sequence length="257" mass="29187">MKIVVYSSTICTTVKSLKHEKKYRLYRNDKLANAFNAVKVDGMSVRGAAKKFGIPPQTLRDRITGRIDVDCVTTGRTLVLDMEEEAKLVQKLSSVADLGYGYTRQEVTDLASDYALQLEKRRNPFNLNWFEGFRNRWETIKVLKPRSLEYARAKNASPETINKYFLELENISTKYNLHNCPHLIYNIDEKGFVPNHKPPHVVASADHHPQAVTSEKSYVTTVIGARSASGVAVPPFFIFAGARIYVTRSAKRLFSRK</sequence>
<protein>
    <recommendedName>
        <fullName evidence="1">HTH psq-type domain-containing protein</fullName>
    </recommendedName>
</protein>
<reference evidence="2 3" key="1">
    <citation type="submission" date="2022-12" db="EMBL/GenBank/DDBJ databases">
        <title>Chromosome-level genome of Tegillarca granosa.</title>
        <authorList>
            <person name="Kim J."/>
        </authorList>
    </citation>
    <scope>NUCLEOTIDE SEQUENCE [LARGE SCALE GENOMIC DNA]</scope>
    <source>
        <strain evidence="2">Teg-2019</strain>
        <tissue evidence="2">Adductor muscle</tissue>
    </source>
</reference>
<dbReference type="InterPro" id="IPR009057">
    <property type="entry name" value="Homeodomain-like_sf"/>
</dbReference>
<dbReference type="Pfam" id="PF05225">
    <property type="entry name" value="HTH_psq"/>
    <property type="match status" value="1"/>
</dbReference>
<dbReference type="EMBL" id="JARBDR010000440">
    <property type="protein sequence ID" value="KAJ8312950.1"/>
    <property type="molecule type" value="Genomic_DNA"/>
</dbReference>
<comment type="caution">
    <text evidence="2">The sequence shown here is derived from an EMBL/GenBank/DDBJ whole genome shotgun (WGS) entry which is preliminary data.</text>
</comment>
<evidence type="ECO:0000313" key="3">
    <source>
        <dbReference type="Proteomes" id="UP001217089"/>
    </source>
</evidence>
<feature type="domain" description="HTH psq-type" evidence="1">
    <location>
        <begin position="28"/>
        <end position="68"/>
    </location>
</feature>
<evidence type="ECO:0000313" key="2">
    <source>
        <dbReference type="EMBL" id="KAJ8312950.1"/>
    </source>
</evidence>